<keyword evidence="1" id="KW-0732">Signal</keyword>
<dbReference type="AlphaFoldDB" id="A0A3E0WJS7"/>
<comment type="caution">
    <text evidence="2">The sequence shown here is derived from an EMBL/GenBank/DDBJ whole genome shotgun (WGS) entry which is preliminary data.</text>
</comment>
<accession>A0A3E0WJS7</accession>
<gene>
    <name evidence="2" type="ORF">CAL65_17680</name>
</gene>
<feature type="chain" id="PRO_5017576170" evidence="1">
    <location>
        <begin position="21"/>
        <end position="89"/>
    </location>
</feature>
<evidence type="ECO:0000313" key="2">
    <source>
        <dbReference type="EMBL" id="RFA33204.1"/>
    </source>
</evidence>
<dbReference type="EMBL" id="NFZW01000022">
    <property type="protein sequence ID" value="RFA33204.1"/>
    <property type="molecule type" value="Genomic_DNA"/>
</dbReference>
<evidence type="ECO:0000256" key="1">
    <source>
        <dbReference type="SAM" id="SignalP"/>
    </source>
</evidence>
<feature type="signal peptide" evidence="1">
    <location>
        <begin position="1"/>
        <end position="20"/>
    </location>
</feature>
<protein>
    <submittedName>
        <fullName evidence="2">Uncharacterized protein</fullName>
    </submittedName>
</protein>
<name>A0A3E0WJS7_9GAMM</name>
<sequence length="89" mass="9640">MSLVRAVVLASVLLPMLALAEAGDEAKTISGMSIIGNNEAPTSLIIVPWKASSVGYEPEFASSLLDDSLVPVDREVFMRELRFYELSNP</sequence>
<keyword evidence="3" id="KW-1185">Reference proteome</keyword>
<reference evidence="3" key="1">
    <citation type="submission" date="2017-05" db="EMBL/GenBank/DDBJ databases">
        <authorList>
            <person name="Sharma S."/>
            <person name="Sidhu C."/>
            <person name="Pinnaka A.K."/>
        </authorList>
    </citation>
    <scope>NUCLEOTIDE SEQUENCE [LARGE SCALE GENOMIC DNA]</scope>
    <source>
        <strain evidence="3">AK93</strain>
    </source>
</reference>
<dbReference type="RefSeq" id="WP_116303444.1">
    <property type="nucleotide sequence ID" value="NZ_NFZV01000022.1"/>
</dbReference>
<evidence type="ECO:0000313" key="3">
    <source>
        <dbReference type="Proteomes" id="UP000256763"/>
    </source>
</evidence>
<dbReference type="OrthoDB" id="5397661at2"/>
<dbReference type="Proteomes" id="UP000256763">
    <property type="component" value="Unassembled WGS sequence"/>
</dbReference>
<proteinExistence type="predicted"/>
<organism evidence="2 3">
    <name type="scientific">Alkalilimnicola ehrlichii</name>
    <dbReference type="NCBI Taxonomy" id="351052"/>
    <lineage>
        <taxon>Bacteria</taxon>
        <taxon>Pseudomonadati</taxon>
        <taxon>Pseudomonadota</taxon>
        <taxon>Gammaproteobacteria</taxon>
        <taxon>Chromatiales</taxon>
        <taxon>Ectothiorhodospiraceae</taxon>
        <taxon>Alkalilimnicola</taxon>
    </lineage>
</organism>